<reference evidence="8" key="2">
    <citation type="journal article" date="2022" name="Microb. Genom.">
        <title>A chromosome-scale genome assembly of the tomato pathogen Cladosporium fulvum reveals a compartmentalized genome architecture and the presence of a dispensable chromosome.</title>
        <authorList>
            <person name="Zaccaron A.Z."/>
            <person name="Chen L.H."/>
            <person name="Samaras A."/>
            <person name="Stergiopoulos I."/>
        </authorList>
    </citation>
    <scope>NUCLEOTIDE SEQUENCE</scope>
    <source>
        <strain evidence="8">Race5_Kim</strain>
    </source>
</reference>
<evidence type="ECO:0000256" key="2">
    <source>
        <dbReference type="ARBA" id="ARBA00022723"/>
    </source>
</evidence>
<accession>A0A9Q8LIB8</accession>
<dbReference type="InterPro" id="IPR013087">
    <property type="entry name" value="Znf_C2H2_type"/>
</dbReference>
<organism evidence="8 9">
    <name type="scientific">Passalora fulva</name>
    <name type="common">Tomato leaf mold</name>
    <name type="synonym">Cladosporium fulvum</name>
    <dbReference type="NCBI Taxonomy" id="5499"/>
    <lineage>
        <taxon>Eukaryota</taxon>
        <taxon>Fungi</taxon>
        <taxon>Dikarya</taxon>
        <taxon>Ascomycota</taxon>
        <taxon>Pezizomycotina</taxon>
        <taxon>Dothideomycetes</taxon>
        <taxon>Dothideomycetidae</taxon>
        <taxon>Mycosphaerellales</taxon>
        <taxon>Mycosphaerellaceae</taxon>
        <taxon>Fulvia</taxon>
    </lineage>
</organism>
<feature type="region of interest" description="Disordered" evidence="6">
    <location>
        <begin position="122"/>
        <end position="143"/>
    </location>
</feature>
<dbReference type="AlphaFoldDB" id="A0A9Q8LIB8"/>
<comment type="subcellular location">
    <subcellularLocation>
        <location evidence="1">Nucleus</location>
    </subcellularLocation>
</comment>
<evidence type="ECO:0000256" key="3">
    <source>
        <dbReference type="ARBA" id="ARBA00022771"/>
    </source>
</evidence>
<keyword evidence="4" id="KW-0862">Zinc</keyword>
<evidence type="ECO:0000256" key="5">
    <source>
        <dbReference type="ARBA" id="ARBA00023242"/>
    </source>
</evidence>
<dbReference type="CDD" id="cd20908">
    <property type="entry name" value="SUF4-like"/>
    <property type="match status" value="1"/>
</dbReference>
<dbReference type="OMA" id="NAFQMQQ"/>
<feature type="region of interest" description="Disordered" evidence="6">
    <location>
        <begin position="403"/>
        <end position="438"/>
    </location>
</feature>
<name>A0A9Q8LIB8_PASFU</name>
<keyword evidence="2" id="KW-0479">Metal-binding</keyword>
<evidence type="ECO:0000313" key="8">
    <source>
        <dbReference type="EMBL" id="UJO17138.1"/>
    </source>
</evidence>
<feature type="domain" description="C2H2-type" evidence="7">
    <location>
        <begin position="44"/>
        <end position="67"/>
    </location>
</feature>
<sequence length="438" mass="47300">MAPKRKERESLESLLARPWCYYCDRDFDDLKILHDHQKAKHFHCIVGTCNRRLNTAGGLRVHMEQVHKENLEVVPNALVDRQGLTPEVFGMEGVPQSMLDQRTSLVIKEYNKIESEWRARTGNPLSGTAAAKEEAEQARKKQKVAVDKEELKRRAAAAKAARAAKKAGLEPPKQFAPGIDEMEQPEPVSFAQMAAWKAADAQAAASTPPAPSVSPYAAPPFKPMNGAAALPTPFSAPVAASPYQTPPSISPPGFPMGMYPPPGMPMGMPAYSPSPVSGYGAPPPGLPQRVNMPLPGMSGLPSIPGLPPRPTPVAPNGSTNGNVEELINTEYEKFLERERRGEKASFADLVATQAKYGMVIESLPDSNGVMAPVYADNPPGSRWYSNPKVEAGAKLTYSDNFLTPEEKKSASPRYRRGAKASTTQTFGHTQAASGAVYS</sequence>
<dbReference type="KEGG" id="ffu:CLAFUR5_03969"/>
<protein>
    <submittedName>
        <fullName evidence="8">BUB3-interacting and GLEBS motif-containing protein</fullName>
    </submittedName>
</protein>
<gene>
    <name evidence="8" type="ORF">CLAFUR5_03969</name>
</gene>
<dbReference type="GeneID" id="71983847"/>
<evidence type="ECO:0000256" key="4">
    <source>
        <dbReference type="ARBA" id="ARBA00022833"/>
    </source>
</evidence>
<keyword evidence="5" id="KW-0539">Nucleus</keyword>
<dbReference type="SMART" id="SM00355">
    <property type="entry name" value="ZnF_C2H2"/>
    <property type="match status" value="2"/>
</dbReference>
<dbReference type="GO" id="GO:0005634">
    <property type="term" value="C:nucleus"/>
    <property type="evidence" value="ECO:0007669"/>
    <property type="project" value="UniProtKB-SubCell"/>
</dbReference>
<dbReference type="PANTHER" id="PTHR23215">
    <property type="entry name" value="ZINC FINGER PROTEIN 207"/>
    <property type="match status" value="1"/>
</dbReference>
<dbReference type="OrthoDB" id="1306014at2759"/>
<reference evidence="8" key="1">
    <citation type="submission" date="2021-12" db="EMBL/GenBank/DDBJ databases">
        <authorList>
            <person name="Zaccaron A."/>
            <person name="Stergiopoulos I."/>
        </authorList>
    </citation>
    <scope>NUCLEOTIDE SEQUENCE</scope>
    <source>
        <strain evidence="8">Race5_Kim</strain>
    </source>
</reference>
<dbReference type="PANTHER" id="PTHR23215:SF0">
    <property type="entry name" value="BUB3-INTERACTING AND GLEBS MOTIF-CONTAINING PROTEIN ZNF207"/>
    <property type="match status" value="1"/>
</dbReference>
<evidence type="ECO:0000259" key="7">
    <source>
        <dbReference type="PROSITE" id="PS00028"/>
    </source>
</evidence>
<dbReference type="Proteomes" id="UP000756132">
    <property type="component" value="Chromosome 4"/>
</dbReference>
<dbReference type="PROSITE" id="PS00028">
    <property type="entry name" value="ZINC_FINGER_C2H2_1"/>
    <property type="match status" value="1"/>
</dbReference>
<feature type="compositionally biased region" description="Polar residues" evidence="6">
    <location>
        <begin position="420"/>
        <end position="432"/>
    </location>
</feature>
<keyword evidence="3" id="KW-0863">Zinc-finger</keyword>
<dbReference type="EMBL" id="CP090166">
    <property type="protein sequence ID" value="UJO17138.1"/>
    <property type="molecule type" value="Genomic_DNA"/>
</dbReference>
<evidence type="ECO:0000313" key="9">
    <source>
        <dbReference type="Proteomes" id="UP000756132"/>
    </source>
</evidence>
<evidence type="ECO:0000256" key="1">
    <source>
        <dbReference type="ARBA" id="ARBA00004123"/>
    </source>
</evidence>
<dbReference type="GO" id="GO:0008270">
    <property type="term" value="F:zinc ion binding"/>
    <property type="evidence" value="ECO:0007669"/>
    <property type="project" value="UniProtKB-KW"/>
</dbReference>
<evidence type="ECO:0000256" key="6">
    <source>
        <dbReference type="SAM" id="MobiDB-lite"/>
    </source>
</evidence>
<feature type="compositionally biased region" description="Basic and acidic residues" evidence="6">
    <location>
        <begin position="131"/>
        <end position="143"/>
    </location>
</feature>
<keyword evidence="9" id="KW-1185">Reference proteome</keyword>
<dbReference type="RefSeq" id="XP_047761504.1">
    <property type="nucleotide sequence ID" value="XM_047903117.1"/>
</dbReference>
<proteinExistence type="predicted"/>